<dbReference type="InterPro" id="IPR052513">
    <property type="entry name" value="Thioester_dehydratase-like"/>
</dbReference>
<dbReference type="Proteomes" id="UP001499854">
    <property type="component" value="Unassembled WGS sequence"/>
</dbReference>
<evidence type="ECO:0000256" key="1">
    <source>
        <dbReference type="SAM" id="MobiDB-lite"/>
    </source>
</evidence>
<feature type="domain" description="ChsH2 rubredoxin-like zinc ribbon" evidence="3">
    <location>
        <begin position="220"/>
        <end position="244"/>
    </location>
</feature>
<name>A0ABN2SYL3_9ACTN</name>
<proteinExistence type="predicted"/>
<dbReference type="PANTHER" id="PTHR34075:SF5">
    <property type="entry name" value="BLR3430 PROTEIN"/>
    <property type="match status" value="1"/>
</dbReference>
<keyword evidence="5" id="KW-1185">Reference proteome</keyword>
<evidence type="ECO:0000259" key="2">
    <source>
        <dbReference type="Pfam" id="PF01796"/>
    </source>
</evidence>
<evidence type="ECO:0000259" key="3">
    <source>
        <dbReference type="Pfam" id="PF12172"/>
    </source>
</evidence>
<gene>
    <name evidence="4" type="ORF">GCM10009838_69110</name>
</gene>
<dbReference type="InterPro" id="IPR022002">
    <property type="entry name" value="ChsH2_Znr"/>
</dbReference>
<dbReference type="Pfam" id="PF01796">
    <property type="entry name" value="OB_ChsH2_C"/>
    <property type="match status" value="2"/>
</dbReference>
<evidence type="ECO:0000313" key="4">
    <source>
        <dbReference type="EMBL" id="GAA1994825.1"/>
    </source>
</evidence>
<comment type="caution">
    <text evidence="4">The sequence shown here is derived from an EMBL/GenBank/DDBJ whole genome shotgun (WGS) entry which is preliminary data.</text>
</comment>
<reference evidence="4 5" key="1">
    <citation type="journal article" date="2019" name="Int. J. Syst. Evol. Microbiol.">
        <title>The Global Catalogue of Microorganisms (GCM) 10K type strain sequencing project: providing services to taxonomists for standard genome sequencing and annotation.</title>
        <authorList>
            <consortium name="The Broad Institute Genomics Platform"/>
            <consortium name="The Broad Institute Genome Sequencing Center for Infectious Disease"/>
            <person name="Wu L."/>
            <person name="Ma J."/>
        </authorList>
    </citation>
    <scope>NUCLEOTIDE SEQUENCE [LARGE SCALE GENOMIC DNA]</scope>
    <source>
        <strain evidence="4 5">JCM 16013</strain>
    </source>
</reference>
<dbReference type="PANTHER" id="PTHR34075">
    <property type="entry name" value="BLR3430 PROTEIN"/>
    <property type="match status" value="1"/>
</dbReference>
<evidence type="ECO:0000313" key="5">
    <source>
        <dbReference type="Proteomes" id="UP001499854"/>
    </source>
</evidence>
<feature type="domain" description="ChsH2 C-terminal OB-fold" evidence="2">
    <location>
        <begin position="90"/>
        <end position="155"/>
    </location>
</feature>
<dbReference type="RefSeq" id="WP_344661374.1">
    <property type="nucleotide sequence ID" value="NZ_BAAAQM010000052.1"/>
</dbReference>
<sequence length="348" mass="37240">MTTQTSATAQTSSTAQHSTTTQTPDSRALHVLEFPGGYTRSTGPVIGRFLTGLRDGRLLGVHTEDGRVLVPPTEYDPQTAAALGGADADWVEVGPAGTVTTWTWVTDPRPDHPLDRPFAWALIKPDGADTALLHAVDAGSKAAMATGMRVHPTWRDDRVGSIKDIACFAPGEGPADVPAPAPAPDGAELEPVSMITVPSRLEYRLRPGTVWNHFIDGMAAGQIRGTRCTTCGKVYVPPRGACPADGLPATEWVDLPDTGVLTTFAVNNVPAAGAPEVPFISGYVLLDGADIAMLVLVSDVPWQEVRLGMRVKAVWVPEAERTRSVKNLKWFAPTGEPDVPFERYEEYV</sequence>
<feature type="domain" description="ChsH2 C-terminal OB-fold" evidence="2">
    <location>
        <begin position="252"/>
        <end position="316"/>
    </location>
</feature>
<feature type="compositionally biased region" description="Low complexity" evidence="1">
    <location>
        <begin position="1"/>
        <end position="23"/>
    </location>
</feature>
<accession>A0ABN2SYL3</accession>
<dbReference type="EMBL" id="BAAAQM010000052">
    <property type="protein sequence ID" value="GAA1994825.1"/>
    <property type="molecule type" value="Genomic_DNA"/>
</dbReference>
<dbReference type="Gene3D" id="6.10.30.10">
    <property type="match status" value="2"/>
</dbReference>
<dbReference type="SUPFAM" id="SSF50249">
    <property type="entry name" value="Nucleic acid-binding proteins"/>
    <property type="match status" value="2"/>
</dbReference>
<organism evidence="4 5">
    <name type="scientific">Catenulispora subtropica</name>
    <dbReference type="NCBI Taxonomy" id="450798"/>
    <lineage>
        <taxon>Bacteria</taxon>
        <taxon>Bacillati</taxon>
        <taxon>Actinomycetota</taxon>
        <taxon>Actinomycetes</taxon>
        <taxon>Catenulisporales</taxon>
        <taxon>Catenulisporaceae</taxon>
        <taxon>Catenulispora</taxon>
    </lineage>
</organism>
<dbReference type="InterPro" id="IPR002878">
    <property type="entry name" value="ChsH2_C"/>
</dbReference>
<protein>
    <submittedName>
        <fullName evidence="4">OB-fold nucleic acid binding domain-containing protein</fullName>
    </submittedName>
</protein>
<feature type="region of interest" description="Disordered" evidence="1">
    <location>
        <begin position="1"/>
        <end position="28"/>
    </location>
</feature>
<dbReference type="Pfam" id="PF12172">
    <property type="entry name" value="zf-ChsH2"/>
    <property type="match status" value="1"/>
</dbReference>
<dbReference type="InterPro" id="IPR012340">
    <property type="entry name" value="NA-bd_OB-fold"/>
</dbReference>